<protein>
    <submittedName>
        <fullName evidence="1">Uncharacterized protein</fullName>
    </submittedName>
</protein>
<evidence type="ECO:0000313" key="1">
    <source>
        <dbReference type="EMBL" id="BAY87941.1"/>
    </source>
</evidence>
<organism evidence="1 2">
    <name type="scientific">Calothrix parasitica NIES-267</name>
    <dbReference type="NCBI Taxonomy" id="1973488"/>
    <lineage>
        <taxon>Bacteria</taxon>
        <taxon>Bacillati</taxon>
        <taxon>Cyanobacteriota</taxon>
        <taxon>Cyanophyceae</taxon>
        <taxon>Nostocales</taxon>
        <taxon>Calotrichaceae</taxon>
        <taxon>Calothrix</taxon>
    </lineage>
</organism>
<dbReference type="EMBL" id="AP018230">
    <property type="protein sequence ID" value="BAY87941.1"/>
    <property type="molecule type" value="Genomic_DNA"/>
</dbReference>
<proteinExistence type="predicted"/>
<dbReference type="AlphaFoldDB" id="A0A1Z4M3I3"/>
<dbReference type="Proteomes" id="UP000218418">
    <property type="component" value="Plasmid plasmid3"/>
</dbReference>
<accession>A0A1Z4M3I3</accession>
<evidence type="ECO:0000313" key="2">
    <source>
        <dbReference type="Proteomes" id="UP000218418"/>
    </source>
</evidence>
<keyword evidence="1" id="KW-0614">Plasmid</keyword>
<gene>
    <name evidence="1" type="ORF">NIES267_74650</name>
</gene>
<keyword evidence="2" id="KW-1185">Reference proteome</keyword>
<name>A0A1Z4M3I3_9CYAN</name>
<geneLocation type="plasmid" evidence="2">
    <name>Plasmid3 dna</name>
</geneLocation>
<sequence length="44" mass="4936">MLLISIISLLIYRVLISLTQIYSSLALRVLNNYASQARVLAEAK</sequence>
<reference evidence="1 2" key="1">
    <citation type="submission" date="2017-06" db="EMBL/GenBank/DDBJ databases">
        <title>Genome sequencing of cyanobaciteial culture collection at National Institute for Environmental Studies (NIES).</title>
        <authorList>
            <person name="Hirose Y."/>
            <person name="Shimura Y."/>
            <person name="Fujisawa T."/>
            <person name="Nakamura Y."/>
            <person name="Kawachi M."/>
        </authorList>
    </citation>
    <scope>NUCLEOTIDE SEQUENCE [LARGE SCALE GENOMIC DNA]</scope>
    <source>
        <strain evidence="1 2">NIES-267</strain>
        <plasmid evidence="2">Plasmid3 dna</plasmid>
    </source>
</reference>